<evidence type="ECO:0000313" key="2">
    <source>
        <dbReference type="Proteomes" id="UP001281761"/>
    </source>
</evidence>
<keyword evidence="2" id="KW-1185">Reference proteome</keyword>
<dbReference type="Proteomes" id="UP001281761">
    <property type="component" value="Unassembled WGS sequence"/>
</dbReference>
<protein>
    <submittedName>
        <fullName evidence="1">Uncharacterized protein</fullName>
    </submittedName>
</protein>
<proteinExistence type="predicted"/>
<dbReference type="Gene3D" id="1.10.472.10">
    <property type="entry name" value="Cyclin-like"/>
    <property type="match status" value="1"/>
</dbReference>
<evidence type="ECO:0000313" key="1">
    <source>
        <dbReference type="EMBL" id="KAK2948071.1"/>
    </source>
</evidence>
<comment type="caution">
    <text evidence="1">The sequence shown here is derived from an EMBL/GenBank/DDBJ whole genome shotgun (WGS) entry which is preliminary data.</text>
</comment>
<organism evidence="1 2">
    <name type="scientific">Blattamonas nauphoetae</name>
    <dbReference type="NCBI Taxonomy" id="2049346"/>
    <lineage>
        <taxon>Eukaryota</taxon>
        <taxon>Metamonada</taxon>
        <taxon>Preaxostyla</taxon>
        <taxon>Oxymonadida</taxon>
        <taxon>Blattamonas</taxon>
    </lineage>
</organism>
<gene>
    <name evidence="1" type="ORF">BLNAU_17018</name>
</gene>
<name>A0ABQ9XCQ2_9EUKA</name>
<dbReference type="EMBL" id="JARBJD010000185">
    <property type="protein sequence ID" value="KAK2948071.1"/>
    <property type="molecule type" value="Genomic_DNA"/>
</dbReference>
<sequence>MPTNMKESEVKSHNIISLGVDPSQFEFSTDGLVVFDRNTSCSEKLISLVSRHLARFLKLHVPDIGTVNGPQDQIRTEQLAQKIAYLFAFISKFAYLQAGELINTTILVQRLVKRDEEDQLPNDRRVVSSSSIGTVLMCACLLSNKACRDIPIRSKWWANAFDMPLGVLNASEGVFLDRLRWGVHGTEEELTILGTEIMML</sequence>
<accession>A0ABQ9XCQ2</accession>
<reference evidence="1 2" key="1">
    <citation type="journal article" date="2022" name="bioRxiv">
        <title>Genomics of Preaxostyla Flagellates Illuminates Evolutionary Transitions and the Path Towards Mitochondrial Loss.</title>
        <authorList>
            <person name="Novak L.V.F."/>
            <person name="Treitli S.C."/>
            <person name="Pyrih J."/>
            <person name="Halakuc P."/>
            <person name="Pipaliya S.V."/>
            <person name="Vacek V."/>
            <person name="Brzon O."/>
            <person name="Soukal P."/>
            <person name="Eme L."/>
            <person name="Dacks J.B."/>
            <person name="Karnkowska A."/>
            <person name="Elias M."/>
            <person name="Hampl V."/>
        </authorList>
    </citation>
    <scope>NUCLEOTIDE SEQUENCE [LARGE SCALE GENOMIC DNA]</scope>
    <source>
        <strain evidence="1">NAU3</strain>
        <tissue evidence="1">Gut</tissue>
    </source>
</reference>